<comment type="caution">
    <text evidence="1">The sequence shown here is derived from an EMBL/GenBank/DDBJ whole genome shotgun (WGS) entry which is preliminary data.</text>
</comment>
<proteinExistence type="predicted"/>
<accession>A0A926I9Z2</accession>
<reference evidence="1" key="1">
    <citation type="submission" date="2020-08" db="EMBL/GenBank/DDBJ databases">
        <title>Genome public.</title>
        <authorList>
            <person name="Liu C."/>
            <person name="Sun Q."/>
        </authorList>
    </citation>
    <scope>NUCLEOTIDE SEQUENCE</scope>
    <source>
        <strain evidence="1">NSJ-12</strain>
    </source>
</reference>
<dbReference type="EMBL" id="JACRSY010000019">
    <property type="protein sequence ID" value="MBC8580295.1"/>
    <property type="molecule type" value="Genomic_DNA"/>
</dbReference>
<dbReference type="AlphaFoldDB" id="A0A926I9Z2"/>
<dbReference type="RefSeq" id="WP_177669829.1">
    <property type="nucleotide sequence ID" value="NZ_JACRSY010000019.1"/>
</dbReference>
<protein>
    <submittedName>
        <fullName evidence="1">Aspartyl-phosphate phosphatase Spo0E family protein</fullName>
    </submittedName>
</protein>
<dbReference type="Pfam" id="PF09388">
    <property type="entry name" value="SpoOE-like"/>
    <property type="match status" value="1"/>
</dbReference>
<gene>
    <name evidence="1" type="ORF">H8718_12235</name>
</gene>
<sequence>MNTTTKRRIVDLQIRLNSLVENSNDYTDHMRELYTISTELDELIVQYYKEYSA</sequence>
<evidence type="ECO:0000313" key="1">
    <source>
        <dbReference type="EMBL" id="MBC8580295.1"/>
    </source>
</evidence>
<evidence type="ECO:0000313" key="2">
    <source>
        <dbReference type="Proteomes" id="UP000655830"/>
    </source>
</evidence>
<keyword evidence="2" id="KW-1185">Reference proteome</keyword>
<dbReference type="InterPro" id="IPR018540">
    <property type="entry name" value="Spo0E-like"/>
</dbReference>
<name>A0A926I9Z2_9FIRM</name>
<organism evidence="1 2">
    <name type="scientific">Zhenhengia yiwuensis</name>
    <dbReference type="NCBI Taxonomy" id="2763666"/>
    <lineage>
        <taxon>Bacteria</taxon>
        <taxon>Bacillati</taxon>
        <taxon>Bacillota</taxon>
        <taxon>Clostridia</taxon>
        <taxon>Lachnospirales</taxon>
        <taxon>Lachnospiraceae</taxon>
        <taxon>Zhenhengia</taxon>
    </lineage>
</organism>
<dbReference type="GO" id="GO:0043937">
    <property type="term" value="P:regulation of sporulation"/>
    <property type="evidence" value="ECO:0007669"/>
    <property type="project" value="InterPro"/>
</dbReference>
<dbReference type="Proteomes" id="UP000655830">
    <property type="component" value="Unassembled WGS sequence"/>
</dbReference>